<keyword evidence="2" id="KW-0812">Transmembrane</keyword>
<dbReference type="EMBL" id="CAUJNA010000839">
    <property type="protein sequence ID" value="CAJ1381805.1"/>
    <property type="molecule type" value="Genomic_DNA"/>
</dbReference>
<dbReference type="Gene3D" id="1.10.287.70">
    <property type="match status" value="1"/>
</dbReference>
<dbReference type="PANTHER" id="PTHR45689:SF5">
    <property type="entry name" value="I[[H]] CHANNEL, ISOFORM E"/>
    <property type="match status" value="1"/>
</dbReference>
<keyword evidence="3" id="KW-1133">Transmembrane helix</keyword>
<comment type="caution">
    <text evidence="6">The sequence shown here is derived from an EMBL/GenBank/DDBJ whole genome shotgun (WGS) entry which is preliminary data.</text>
</comment>
<dbReference type="SUPFAM" id="SSF51206">
    <property type="entry name" value="cAMP-binding domain-like"/>
    <property type="match status" value="1"/>
</dbReference>
<dbReference type="InterPro" id="IPR018490">
    <property type="entry name" value="cNMP-bd_dom_sf"/>
</dbReference>
<dbReference type="InterPro" id="IPR051413">
    <property type="entry name" value="K/Na_HCN_channel"/>
</dbReference>
<dbReference type="InterPro" id="IPR005821">
    <property type="entry name" value="Ion_trans_dom"/>
</dbReference>
<evidence type="ECO:0000256" key="4">
    <source>
        <dbReference type="ARBA" id="ARBA00023136"/>
    </source>
</evidence>
<comment type="subcellular location">
    <subcellularLocation>
        <location evidence="1">Membrane</location>
        <topology evidence="1">Multi-pass membrane protein</topology>
    </subcellularLocation>
</comment>
<accession>A0AA36I810</accession>
<dbReference type="PANTHER" id="PTHR45689">
    <property type="entry name" value="I[[H]] CHANNEL, ISOFORM E"/>
    <property type="match status" value="1"/>
</dbReference>
<reference evidence="6" key="1">
    <citation type="submission" date="2023-08" db="EMBL/GenBank/DDBJ databases">
        <authorList>
            <person name="Chen Y."/>
            <person name="Shah S."/>
            <person name="Dougan E. K."/>
            <person name="Thang M."/>
            <person name="Chan C."/>
        </authorList>
    </citation>
    <scope>NUCLEOTIDE SEQUENCE</scope>
</reference>
<proteinExistence type="predicted"/>
<feature type="domain" description="Ion transport" evidence="5">
    <location>
        <begin position="15"/>
        <end position="243"/>
    </location>
</feature>
<evidence type="ECO:0000256" key="3">
    <source>
        <dbReference type="ARBA" id="ARBA00022989"/>
    </source>
</evidence>
<evidence type="ECO:0000259" key="5">
    <source>
        <dbReference type="Pfam" id="PF00520"/>
    </source>
</evidence>
<dbReference type="GO" id="GO:0098855">
    <property type="term" value="C:HCN channel complex"/>
    <property type="evidence" value="ECO:0007669"/>
    <property type="project" value="TreeGrafter"/>
</dbReference>
<dbReference type="AlphaFoldDB" id="A0AA36I810"/>
<dbReference type="GO" id="GO:0035725">
    <property type="term" value="P:sodium ion transmembrane transport"/>
    <property type="evidence" value="ECO:0007669"/>
    <property type="project" value="TreeGrafter"/>
</dbReference>
<keyword evidence="7" id="KW-1185">Reference proteome</keyword>
<dbReference type="SUPFAM" id="SSF81324">
    <property type="entry name" value="Voltage-gated potassium channels"/>
    <property type="match status" value="1"/>
</dbReference>
<gene>
    <name evidence="6" type="ORF">EVOR1521_LOCUS9368</name>
</gene>
<protein>
    <recommendedName>
        <fullName evidence="5">Ion transport domain-containing protein</fullName>
    </recommendedName>
</protein>
<evidence type="ECO:0000256" key="2">
    <source>
        <dbReference type="ARBA" id="ARBA00022692"/>
    </source>
</evidence>
<sequence length="531" mass="59116">MGVFGVLDPAGQFRTCWDLVAILLLLTDVVLIPLQFLNLTYSAESQLAVGFWILDLVLNFRTAYVGKGVLVRNGWKVAWNYLRTWFLFDFGVVLLDAILEFGEEGRATRFLRCVRLLRAARLGPVSKLYSFLQEKLDSQVAALEFSLCLLLLCLVLLEHVIACGWFGVTALGQDETWIQHFNMGDKSMLRQYTSSMTWSLAQLGVGSTEVEAVSEVESVYTVGAGFVSVLCFAMVVSALTSLVRSLHVSQQEEKTQFRQLRQFLWQNQIPTPLGKRVTRYLRYANQEAAVSRAADRPAILEKLSVPLIGELLFTKHKRSLGKLPFLNRLVLETGEISLQENYVLHHLSVHAISILDLGEGEMVFSAGEAANRSFLPQSGHFQYMRLQRSSSPVDKTFWIAEMCLWTPWSYTGDLVSGDFSRLAVLDAKGFRECVAAVPQMQSQAHFYAQGYVDALNEEQDKSDVWFFGIVGQASLLSRPSASPSFAAAAAGASAVAKAVGDGAQTLKVRCCCRRRSRKRKSKKPKAVVPTP</sequence>
<evidence type="ECO:0000313" key="7">
    <source>
        <dbReference type="Proteomes" id="UP001178507"/>
    </source>
</evidence>
<dbReference type="Proteomes" id="UP001178507">
    <property type="component" value="Unassembled WGS sequence"/>
</dbReference>
<dbReference type="GO" id="GO:0005249">
    <property type="term" value="F:voltage-gated potassium channel activity"/>
    <property type="evidence" value="ECO:0007669"/>
    <property type="project" value="TreeGrafter"/>
</dbReference>
<evidence type="ECO:0000313" key="6">
    <source>
        <dbReference type="EMBL" id="CAJ1381805.1"/>
    </source>
</evidence>
<organism evidence="6 7">
    <name type="scientific">Effrenium voratum</name>
    <dbReference type="NCBI Taxonomy" id="2562239"/>
    <lineage>
        <taxon>Eukaryota</taxon>
        <taxon>Sar</taxon>
        <taxon>Alveolata</taxon>
        <taxon>Dinophyceae</taxon>
        <taxon>Suessiales</taxon>
        <taxon>Symbiodiniaceae</taxon>
        <taxon>Effrenium</taxon>
    </lineage>
</organism>
<evidence type="ECO:0000256" key="1">
    <source>
        <dbReference type="ARBA" id="ARBA00004141"/>
    </source>
</evidence>
<dbReference type="GO" id="GO:0003254">
    <property type="term" value="P:regulation of membrane depolarization"/>
    <property type="evidence" value="ECO:0007669"/>
    <property type="project" value="TreeGrafter"/>
</dbReference>
<keyword evidence="4" id="KW-0472">Membrane</keyword>
<name>A0AA36I810_9DINO</name>
<dbReference type="Pfam" id="PF00520">
    <property type="entry name" value="Ion_trans"/>
    <property type="match status" value="1"/>
</dbReference>